<gene>
    <name evidence="1" type="ORF">J2S55_004149</name>
</gene>
<dbReference type="InterPro" id="IPR015947">
    <property type="entry name" value="PUA-like_sf"/>
</dbReference>
<name>A0ABT9R6L7_9ACTN</name>
<evidence type="ECO:0008006" key="3">
    <source>
        <dbReference type="Google" id="ProtNLM"/>
    </source>
</evidence>
<protein>
    <recommendedName>
        <fullName evidence="3">ASCH domain-containing protein</fullName>
    </recommendedName>
</protein>
<accession>A0ABT9R6L7</accession>
<evidence type="ECO:0000313" key="1">
    <source>
        <dbReference type="EMBL" id="MDP9864883.1"/>
    </source>
</evidence>
<evidence type="ECO:0000313" key="2">
    <source>
        <dbReference type="Proteomes" id="UP001230426"/>
    </source>
</evidence>
<reference evidence="1 2" key="1">
    <citation type="submission" date="2023-07" db="EMBL/GenBank/DDBJ databases">
        <title>Sequencing the genomes of 1000 actinobacteria strains.</title>
        <authorList>
            <person name="Klenk H.-P."/>
        </authorList>
    </citation>
    <scope>NUCLEOTIDE SEQUENCE [LARGE SCALE GENOMIC DNA]</scope>
    <source>
        <strain evidence="1 2">DSM 44109</strain>
    </source>
</reference>
<comment type="caution">
    <text evidence="1">The sequence shown here is derived from an EMBL/GenBank/DDBJ whole genome shotgun (WGS) entry which is preliminary data.</text>
</comment>
<organism evidence="1 2">
    <name type="scientific">Streptosporangium brasiliense</name>
    <dbReference type="NCBI Taxonomy" id="47480"/>
    <lineage>
        <taxon>Bacteria</taxon>
        <taxon>Bacillati</taxon>
        <taxon>Actinomycetota</taxon>
        <taxon>Actinomycetes</taxon>
        <taxon>Streptosporangiales</taxon>
        <taxon>Streptosporangiaceae</taxon>
        <taxon>Streptosporangium</taxon>
    </lineage>
</organism>
<dbReference type="EMBL" id="JAUSRB010000002">
    <property type="protein sequence ID" value="MDP9864883.1"/>
    <property type="molecule type" value="Genomic_DNA"/>
</dbReference>
<sequence>MIEPRILHQIAAATRTRDDWNRLNLFDNRSSSSGIHIACMVEPFLTYILEGKKTIESRFSKPLISPYRRVAVGDTVLLKAGPIVASFSVESVEFIELNTREISRLISNYSDAICADSEFWAARTDKRYATLLGIADVRQLTPLRVDKQDRRGWLVLRDGCTQESNEQLSLSWN</sequence>
<dbReference type="SUPFAM" id="SSF88697">
    <property type="entry name" value="PUA domain-like"/>
    <property type="match status" value="1"/>
</dbReference>
<proteinExistence type="predicted"/>
<keyword evidence="2" id="KW-1185">Reference proteome</keyword>
<dbReference type="RefSeq" id="WP_306863452.1">
    <property type="nucleotide sequence ID" value="NZ_JAUSRB010000002.1"/>
</dbReference>
<dbReference type="Proteomes" id="UP001230426">
    <property type="component" value="Unassembled WGS sequence"/>
</dbReference>